<organism evidence="3">
    <name type="scientific">hydrothermal vent metagenome</name>
    <dbReference type="NCBI Taxonomy" id="652676"/>
    <lineage>
        <taxon>unclassified sequences</taxon>
        <taxon>metagenomes</taxon>
        <taxon>ecological metagenomes</taxon>
    </lineage>
</organism>
<evidence type="ECO:0000256" key="2">
    <source>
        <dbReference type="ARBA" id="ARBA00022679"/>
    </source>
</evidence>
<dbReference type="PANTHER" id="PTHR10291:SF0">
    <property type="entry name" value="DEHYDRODOLICHYL DIPHOSPHATE SYNTHASE 2"/>
    <property type="match status" value="1"/>
</dbReference>
<dbReference type="Pfam" id="PF01255">
    <property type="entry name" value="Prenyltransf"/>
    <property type="match status" value="1"/>
</dbReference>
<dbReference type="Gene3D" id="3.40.1180.10">
    <property type="entry name" value="Decaprenyl diphosphate synthase-like"/>
    <property type="match status" value="1"/>
</dbReference>
<dbReference type="GO" id="GO:0016094">
    <property type="term" value="P:polyprenol biosynthetic process"/>
    <property type="evidence" value="ECO:0007669"/>
    <property type="project" value="TreeGrafter"/>
</dbReference>
<dbReference type="EMBL" id="FPHJ01000011">
    <property type="protein sequence ID" value="SFV53319.1"/>
    <property type="molecule type" value="Genomic_DNA"/>
</dbReference>
<dbReference type="InterPro" id="IPR001441">
    <property type="entry name" value="UPP_synth-like"/>
</dbReference>
<dbReference type="NCBIfam" id="TIGR00055">
    <property type="entry name" value="uppS"/>
    <property type="match status" value="1"/>
</dbReference>
<dbReference type="EC" id="2.5.1.31" evidence="3"/>
<name>A0A1W1BII9_9ZZZZ</name>
<dbReference type="GO" id="GO:0008834">
    <property type="term" value="F:ditrans,polycis-undecaprenyl-diphosphate synthase [(2E,6E)-farnesyl-diphosphate specific] activity"/>
    <property type="evidence" value="ECO:0007669"/>
    <property type="project" value="UniProtKB-EC"/>
</dbReference>
<sequence length="239" mass="27211">MENTLTKENIPKHIAIIMDGNGRWAKKRLLPHIAGHKKGVKAVRECVKQSAKLGVKVLTLFAFSSENINRPKEEVSALFSLFLIALQKEVKQLDKANIQLKVIGDLSIFNDELQAQIKKSENLLQKNTGLILVISANYGGKWDIVEASKKLAIMAQNKEIKPIEINEKLFSKQMCLSELPEVDLLIRTSGEKRLSNFLLWQCAYSEIYWTDTLWPDFNAKSLDKAIVDFQQRKRNFGGR</sequence>
<dbReference type="HAMAP" id="MF_01139">
    <property type="entry name" value="ISPT"/>
    <property type="match status" value="1"/>
</dbReference>
<accession>A0A1W1BII9</accession>
<dbReference type="GO" id="GO:0000287">
    <property type="term" value="F:magnesium ion binding"/>
    <property type="evidence" value="ECO:0007669"/>
    <property type="project" value="TreeGrafter"/>
</dbReference>
<dbReference type="SUPFAM" id="SSF64005">
    <property type="entry name" value="Undecaprenyl diphosphate synthase"/>
    <property type="match status" value="1"/>
</dbReference>
<dbReference type="FunFam" id="3.40.1180.10:FF:000001">
    <property type="entry name" value="(2E,6E)-farnesyl-diphosphate-specific ditrans,polycis-undecaprenyl-diphosphate synthase"/>
    <property type="match status" value="1"/>
</dbReference>
<dbReference type="InterPro" id="IPR036424">
    <property type="entry name" value="UPP_synth-like_sf"/>
</dbReference>
<protein>
    <submittedName>
        <fullName evidence="3">Undecaprenyl diphosphate synthase</fullName>
        <ecNumber evidence="3">2.5.1.31</ecNumber>
    </submittedName>
</protein>
<dbReference type="CDD" id="cd00475">
    <property type="entry name" value="Cis_IPPS"/>
    <property type="match status" value="1"/>
</dbReference>
<gene>
    <name evidence="3" type="ORF">MNB_SUP05-5-155</name>
</gene>
<dbReference type="PANTHER" id="PTHR10291">
    <property type="entry name" value="DEHYDRODOLICHYL DIPHOSPHATE SYNTHASE FAMILY MEMBER"/>
    <property type="match status" value="1"/>
</dbReference>
<proteinExistence type="inferred from homology"/>
<dbReference type="AlphaFoldDB" id="A0A1W1BII9"/>
<evidence type="ECO:0000313" key="3">
    <source>
        <dbReference type="EMBL" id="SFV53319.1"/>
    </source>
</evidence>
<reference evidence="3" key="1">
    <citation type="submission" date="2016-10" db="EMBL/GenBank/DDBJ databases">
        <authorList>
            <person name="de Groot N.N."/>
        </authorList>
    </citation>
    <scope>NUCLEOTIDE SEQUENCE</scope>
</reference>
<comment type="cofactor">
    <cofactor evidence="1">
        <name>Mg(2+)</name>
        <dbReference type="ChEBI" id="CHEBI:18420"/>
    </cofactor>
</comment>
<dbReference type="GO" id="GO:0005829">
    <property type="term" value="C:cytosol"/>
    <property type="evidence" value="ECO:0007669"/>
    <property type="project" value="TreeGrafter"/>
</dbReference>
<evidence type="ECO:0000256" key="1">
    <source>
        <dbReference type="ARBA" id="ARBA00001946"/>
    </source>
</evidence>
<dbReference type="PROSITE" id="PS01066">
    <property type="entry name" value="UPP_SYNTHASE"/>
    <property type="match status" value="1"/>
</dbReference>
<dbReference type="InterPro" id="IPR018520">
    <property type="entry name" value="UPP_synth-like_CS"/>
</dbReference>
<keyword evidence="2 3" id="KW-0808">Transferase</keyword>